<organism evidence="9">
    <name type="scientific">Octactis speculum</name>
    <dbReference type="NCBI Taxonomy" id="3111310"/>
    <lineage>
        <taxon>Eukaryota</taxon>
        <taxon>Sar</taxon>
        <taxon>Stramenopiles</taxon>
        <taxon>Ochrophyta</taxon>
        <taxon>Dictyochophyceae</taxon>
        <taxon>Dictyochales</taxon>
        <taxon>Dictyochaceae</taxon>
        <taxon>Octactis</taxon>
    </lineage>
</organism>
<evidence type="ECO:0000256" key="4">
    <source>
        <dbReference type="ARBA" id="ARBA00022679"/>
    </source>
</evidence>
<proteinExistence type="inferred from homology"/>
<comment type="similarity">
    <text evidence="1">Belongs to the glycosyltransferase 28 family.</text>
</comment>
<dbReference type="GO" id="GO:0009247">
    <property type="term" value="P:glycolipid biosynthetic process"/>
    <property type="evidence" value="ECO:0007669"/>
    <property type="project" value="InterPro"/>
</dbReference>
<feature type="signal peptide" evidence="6">
    <location>
        <begin position="1"/>
        <end position="33"/>
    </location>
</feature>
<dbReference type="InterPro" id="IPR007235">
    <property type="entry name" value="Glyco_trans_28_C"/>
</dbReference>
<dbReference type="PANTHER" id="PTHR43025">
    <property type="entry name" value="MONOGALACTOSYLDIACYLGLYCEROL SYNTHASE"/>
    <property type="match status" value="1"/>
</dbReference>
<dbReference type="EMBL" id="HBGS01013355">
    <property type="protein sequence ID" value="CAD9393315.1"/>
    <property type="molecule type" value="Transcribed_RNA"/>
</dbReference>
<feature type="domain" description="Glycosyl transferase family 28 C-terminal" evidence="7">
    <location>
        <begin position="273"/>
        <end position="423"/>
    </location>
</feature>
<feature type="domain" description="Diacylglycerol glucosyltransferase N-terminal" evidence="8">
    <location>
        <begin position="69"/>
        <end position="240"/>
    </location>
</feature>
<feature type="chain" id="PRO_5030893781" description="monogalactosyldiacylglycerol synthase" evidence="6">
    <location>
        <begin position="34"/>
        <end position="450"/>
    </location>
</feature>
<evidence type="ECO:0000256" key="5">
    <source>
        <dbReference type="ARBA" id="ARBA00046299"/>
    </source>
</evidence>
<dbReference type="GO" id="GO:0031969">
    <property type="term" value="C:chloroplast membrane"/>
    <property type="evidence" value="ECO:0007669"/>
    <property type="project" value="UniProtKB-SubCell"/>
</dbReference>
<evidence type="ECO:0000259" key="8">
    <source>
        <dbReference type="Pfam" id="PF06925"/>
    </source>
</evidence>
<dbReference type="AlphaFoldDB" id="A0A7S2BD18"/>
<dbReference type="Pfam" id="PF06925">
    <property type="entry name" value="MGDG_synth"/>
    <property type="match status" value="1"/>
</dbReference>
<evidence type="ECO:0000256" key="1">
    <source>
        <dbReference type="ARBA" id="ARBA00006962"/>
    </source>
</evidence>
<gene>
    <name evidence="9" type="ORF">DSPE1174_LOCUS7054</name>
</gene>
<reference evidence="9" key="1">
    <citation type="submission" date="2021-01" db="EMBL/GenBank/DDBJ databases">
        <authorList>
            <person name="Corre E."/>
            <person name="Pelletier E."/>
            <person name="Niang G."/>
            <person name="Scheremetjew M."/>
            <person name="Finn R."/>
            <person name="Kale V."/>
            <person name="Holt S."/>
            <person name="Cochrane G."/>
            <person name="Meng A."/>
            <person name="Brown T."/>
            <person name="Cohen L."/>
        </authorList>
    </citation>
    <scope>NUCLEOTIDE SEQUENCE</scope>
    <source>
        <strain evidence="9">CCMP1381</strain>
    </source>
</reference>
<dbReference type="InterPro" id="IPR009695">
    <property type="entry name" value="Diacylglyc_glucosyltr_N"/>
</dbReference>
<dbReference type="Gene3D" id="3.40.50.2000">
    <property type="entry name" value="Glycogen Phosphorylase B"/>
    <property type="match status" value="1"/>
</dbReference>
<comment type="subcellular location">
    <subcellularLocation>
        <location evidence="5">Plastid</location>
        <location evidence="5">Chloroplast membrane</location>
    </subcellularLocation>
</comment>
<accession>A0A7S2BD18</accession>
<name>A0A7S2BD18_9STRA</name>
<keyword evidence="6" id="KW-0732">Signal</keyword>
<dbReference type="InterPro" id="IPR050519">
    <property type="entry name" value="Glycosyltransf_28_UgtP"/>
</dbReference>
<evidence type="ECO:0000256" key="6">
    <source>
        <dbReference type="SAM" id="SignalP"/>
    </source>
</evidence>
<dbReference type="GO" id="GO:0046509">
    <property type="term" value="F:1,2-diacylglycerol 3-beta-galactosyltransferase activity"/>
    <property type="evidence" value="ECO:0007669"/>
    <property type="project" value="UniProtKB-EC"/>
</dbReference>
<evidence type="ECO:0000256" key="2">
    <source>
        <dbReference type="ARBA" id="ARBA00012615"/>
    </source>
</evidence>
<keyword evidence="4" id="KW-0808">Transferase</keyword>
<sequence>METRIGCSKPICRRHFWVVLLCTFNMELLNASADQFASPIRILPKIDFGLSSAKAKNVVVLMADTGGGHRASAQAIEAALGMEKVGDLKITLVDLWSEHAYFPHNKMVKGYSFLGKHPRLWKLLYYTTASLPGRKFEKFWTAFKDQRRFEEALDELDPDLVVSVHPLTQYLPLRALNHLAKKRGGNRPPFVTVVTDLGSAHPFWFHKDADLTFVPSDELYRKAIIWGVPEHKLRQHGLPVRRDFWQPAKLEDSSGSKRRALRGRLGLRPNALVVLVVSGGDGFGPVKKIVRQLDKTLRAASNVKDVHIVVICGRNKRLLDDLHRFQEDKDSYIKAYGFVSNMAEYMKAADCIVTKAGPGTLAEAAIQGLPVMLCSHLPGQEAGNVRVVIDQGFGEYSTRPKVIARTVLRWLSDPKLLKRMRQKALEAARPFATRLIAKDLAAVLLETDDR</sequence>
<dbReference type="PANTHER" id="PTHR43025:SF3">
    <property type="entry name" value="MONOGALACTOSYLDIACYLGLYCEROL SYNTHASE 1, CHLOROPLASTIC"/>
    <property type="match status" value="1"/>
</dbReference>
<keyword evidence="3" id="KW-0328">Glycosyltransferase</keyword>
<dbReference type="SUPFAM" id="SSF53756">
    <property type="entry name" value="UDP-Glycosyltransferase/glycogen phosphorylase"/>
    <property type="match status" value="1"/>
</dbReference>
<protein>
    <recommendedName>
        <fullName evidence="2">monogalactosyldiacylglycerol synthase</fullName>
        <ecNumber evidence="2">2.4.1.46</ecNumber>
    </recommendedName>
</protein>
<dbReference type="Pfam" id="PF04101">
    <property type="entry name" value="Glyco_tran_28_C"/>
    <property type="match status" value="1"/>
</dbReference>
<dbReference type="EC" id="2.4.1.46" evidence="2"/>
<evidence type="ECO:0000259" key="7">
    <source>
        <dbReference type="Pfam" id="PF04101"/>
    </source>
</evidence>
<evidence type="ECO:0000313" key="9">
    <source>
        <dbReference type="EMBL" id="CAD9393315.1"/>
    </source>
</evidence>
<evidence type="ECO:0000256" key="3">
    <source>
        <dbReference type="ARBA" id="ARBA00022676"/>
    </source>
</evidence>